<accession>A0AA38MR11</accession>
<dbReference type="PANTHER" id="PTHR21137">
    <property type="entry name" value="ODORANT RECEPTOR"/>
    <property type="match status" value="1"/>
</dbReference>
<evidence type="ECO:0000256" key="10">
    <source>
        <dbReference type="RuleBase" id="RU351113"/>
    </source>
</evidence>
<dbReference type="GO" id="GO:0005549">
    <property type="term" value="F:odorant binding"/>
    <property type="evidence" value="ECO:0007669"/>
    <property type="project" value="InterPro"/>
</dbReference>
<dbReference type="InterPro" id="IPR004117">
    <property type="entry name" value="7tm6_olfct_rcpt"/>
</dbReference>
<keyword evidence="7 10" id="KW-0472">Membrane</keyword>
<organism evidence="11 12">
    <name type="scientific">Zophobas morio</name>
    <dbReference type="NCBI Taxonomy" id="2755281"/>
    <lineage>
        <taxon>Eukaryota</taxon>
        <taxon>Metazoa</taxon>
        <taxon>Ecdysozoa</taxon>
        <taxon>Arthropoda</taxon>
        <taxon>Hexapoda</taxon>
        <taxon>Insecta</taxon>
        <taxon>Pterygota</taxon>
        <taxon>Neoptera</taxon>
        <taxon>Endopterygota</taxon>
        <taxon>Coleoptera</taxon>
        <taxon>Polyphaga</taxon>
        <taxon>Cucujiformia</taxon>
        <taxon>Tenebrionidae</taxon>
        <taxon>Zophobas</taxon>
    </lineage>
</organism>
<evidence type="ECO:0000256" key="4">
    <source>
        <dbReference type="ARBA" id="ARBA00022692"/>
    </source>
</evidence>
<evidence type="ECO:0000256" key="9">
    <source>
        <dbReference type="ARBA" id="ARBA00023224"/>
    </source>
</evidence>
<dbReference type="EMBL" id="JALNTZ010000002">
    <property type="protein sequence ID" value="KAJ3664419.1"/>
    <property type="molecule type" value="Genomic_DNA"/>
</dbReference>
<keyword evidence="12" id="KW-1185">Reference proteome</keyword>
<keyword evidence="2" id="KW-1003">Cell membrane</keyword>
<feature type="transmembrane region" description="Helical" evidence="10">
    <location>
        <begin position="161"/>
        <end position="180"/>
    </location>
</feature>
<gene>
    <name evidence="11" type="ORF">Zmor_008592</name>
</gene>
<protein>
    <recommendedName>
        <fullName evidence="10">Odorant receptor</fullName>
    </recommendedName>
</protein>
<feature type="transmembrane region" description="Helical" evidence="10">
    <location>
        <begin position="264"/>
        <end position="282"/>
    </location>
</feature>
<dbReference type="AlphaFoldDB" id="A0AA38MR11"/>
<dbReference type="GO" id="GO:0005886">
    <property type="term" value="C:plasma membrane"/>
    <property type="evidence" value="ECO:0007669"/>
    <property type="project" value="UniProtKB-SubCell"/>
</dbReference>
<feature type="transmembrane region" description="Helical" evidence="10">
    <location>
        <begin position="123"/>
        <end position="141"/>
    </location>
</feature>
<evidence type="ECO:0000256" key="5">
    <source>
        <dbReference type="ARBA" id="ARBA00022725"/>
    </source>
</evidence>
<evidence type="ECO:0000256" key="2">
    <source>
        <dbReference type="ARBA" id="ARBA00022475"/>
    </source>
</evidence>
<feature type="transmembrane region" description="Helical" evidence="10">
    <location>
        <begin position="288"/>
        <end position="309"/>
    </location>
</feature>
<comment type="caution">
    <text evidence="11">The sequence shown here is derived from an EMBL/GenBank/DDBJ whole genome shotgun (WGS) entry which is preliminary data.</text>
</comment>
<dbReference type="Proteomes" id="UP001168821">
    <property type="component" value="Unassembled WGS sequence"/>
</dbReference>
<comment type="similarity">
    <text evidence="10">Belongs to the insect chemoreceptor superfamily. Heteromeric odorant receptor channel (TC 1.A.69) family.</text>
</comment>
<dbReference type="GO" id="GO:0007165">
    <property type="term" value="P:signal transduction"/>
    <property type="evidence" value="ECO:0007669"/>
    <property type="project" value="UniProtKB-KW"/>
</dbReference>
<dbReference type="PANTHER" id="PTHR21137:SF35">
    <property type="entry name" value="ODORANT RECEPTOR 19A-RELATED"/>
    <property type="match status" value="1"/>
</dbReference>
<keyword evidence="3 10" id="KW-0716">Sensory transduction</keyword>
<evidence type="ECO:0000256" key="3">
    <source>
        <dbReference type="ARBA" id="ARBA00022606"/>
    </source>
</evidence>
<proteinExistence type="inferred from homology"/>
<keyword evidence="4 10" id="KW-0812">Transmembrane</keyword>
<feature type="transmembrane region" description="Helical" evidence="10">
    <location>
        <begin position="61"/>
        <end position="79"/>
    </location>
</feature>
<name>A0AA38MR11_9CUCU</name>
<keyword evidence="9 10" id="KW-0807">Transducer</keyword>
<comment type="caution">
    <text evidence="10">Lacks conserved residue(s) required for the propagation of feature annotation.</text>
</comment>
<reference evidence="11" key="1">
    <citation type="journal article" date="2023" name="G3 (Bethesda)">
        <title>Whole genome assemblies of Zophobas morio and Tenebrio molitor.</title>
        <authorList>
            <person name="Kaur S."/>
            <person name="Stinson S.A."/>
            <person name="diCenzo G.C."/>
        </authorList>
    </citation>
    <scope>NUCLEOTIDE SEQUENCE</scope>
    <source>
        <strain evidence="11">QUZm001</strain>
    </source>
</reference>
<keyword evidence="5 10" id="KW-0552">Olfaction</keyword>
<keyword evidence="8 10" id="KW-0675">Receptor</keyword>
<keyword evidence="6 10" id="KW-1133">Transmembrane helix</keyword>
<evidence type="ECO:0000256" key="7">
    <source>
        <dbReference type="ARBA" id="ARBA00023136"/>
    </source>
</evidence>
<evidence type="ECO:0000256" key="6">
    <source>
        <dbReference type="ARBA" id="ARBA00022989"/>
    </source>
</evidence>
<sequence length="376" mass="43626">MENPNKQSFTINLKLMKIVRWYPPNQSTFNRLQGYVIYIFFLVVAFSLVGVDMCVRRGYDMMQAIFVCEGIFFAFKFLPMFRKGERIKRCISYFDGVEYGPQDKTEQQILNNSVVLCQIITKFYIICISSCQVLFLLPALFSSGYELPLRMWLPYSTTSSLINYYATYAYIWTVISYCALTNASLDPLIGGLMFQAVSQLKILKHRIQNPENFDQDTFHATLLENYIYQRVVECIKYHTEILNFINEVDQCFSWCVFNQFSGTASLLCFLITAILTVPVTSIDGMQYVVFFFLILSQVLFYCYFGTLLFEESDQLVTASYLSHWYEYTLETQKLYLTLMERSQRPIILSAGGLLDLTLNTFTAILKKSYSVVAVLK</sequence>
<evidence type="ECO:0000256" key="1">
    <source>
        <dbReference type="ARBA" id="ARBA00004651"/>
    </source>
</evidence>
<dbReference type="Pfam" id="PF02949">
    <property type="entry name" value="7tm_6"/>
    <property type="match status" value="1"/>
</dbReference>
<evidence type="ECO:0000313" key="11">
    <source>
        <dbReference type="EMBL" id="KAJ3664419.1"/>
    </source>
</evidence>
<comment type="subcellular location">
    <subcellularLocation>
        <location evidence="1 10">Cell membrane</location>
        <topology evidence="1 10">Multi-pass membrane protein</topology>
    </subcellularLocation>
</comment>
<dbReference type="GO" id="GO:0004984">
    <property type="term" value="F:olfactory receptor activity"/>
    <property type="evidence" value="ECO:0007669"/>
    <property type="project" value="InterPro"/>
</dbReference>
<evidence type="ECO:0000313" key="12">
    <source>
        <dbReference type="Proteomes" id="UP001168821"/>
    </source>
</evidence>
<feature type="transmembrane region" description="Helical" evidence="10">
    <location>
        <begin position="35"/>
        <end position="55"/>
    </location>
</feature>
<evidence type="ECO:0000256" key="8">
    <source>
        <dbReference type="ARBA" id="ARBA00023170"/>
    </source>
</evidence>